<dbReference type="PROSITE" id="PS50878">
    <property type="entry name" value="RT_POL"/>
    <property type="match status" value="1"/>
</dbReference>
<comment type="caution">
    <text evidence="3">The sequence shown here is derived from an EMBL/GenBank/DDBJ whole genome shotgun (WGS) entry which is preliminary data.</text>
</comment>
<dbReference type="EMBL" id="JBJJXI010000003">
    <property type="protein sequence ID" value="KAL3407721.1"/>
    <property type="molecule type" value="Genomic_DNA"/>
</dbReference>
<protein>
    <recommendedName>
        <fullName evidence="2">Reverse transcriptase domain-containing protein</fullName>
    </recommendedName>
</protein>
<dbReference type="GO" id="GO:0071897">
    <property type="term" value="P:DNA biosynthetic process"/>
    <property type="evidence" value="ECO:0007669"/>
    <property type="project" value="UniProtKB-ARBA"/>
</dbReference>
<feature type="region of interest" description="Disordered" evidence="1">
    <location>
        <begin position="1"/>
        <end position="22"/>
    </location>
</feature>
<feature type="compositionally biased region" description="Polar residues" evidence="1">
    <location>
        <begin position="81"/>
        <end position="96"/>
    </location>
</feature>
<name>A0ABD2XQH8_9HYME</name>
<dbReference type="InterPro" id="IPR000477">
    <property type="entry name" value="RT_dom"/>
</dbReference>
<keyword evidence="4" id="KW-1185">Reference proteome</keyword>
<dbReference type="Proteomes" id="UP001627154">
    <property type="component" value="Unassembled WGS sequence"/>
</dbReference>
<evidence type="ECO:0000313" key="3">
    <source>
        <dbReference type="EMBL" id="KAL3407721.1"/>
    </source>
</evidence>
<dbReference type="AlphaFoldDB" id="A0ABD2XQH8"/>
<organism evidence="3 4">
    <name type="scientific">Trichogramma kaykai</name>
    <dbReference type="NCBI Taxonomy" id="54128"/>
    <lineage>
        <taxon>Eukaryota</taxon>
        <taxon>Metazoa</taxon>
        <taxon>Ecdysozoa</taxon>
        <taxon>Arthropoda</taxon>
        <taxon>Hexapoda</taxon>
        <taxon>Insecta</taxon>
        <taxon>Pterygota</taxon>
        <taxon>Neoptera</taxon>
        <taxon>Endopterygota</taxon>
        <taxon>Hymenoptera</taxon>
        <taxon>Apocrita</taxon>
        <taxon>Proctotrupomorpha</taxon>
        <taxon>Chalcidoidea</taxon>
        <taxon>Trichogrammatidae</taxon>
        <taxon>Trichogramma</taxon>
    </lineage>
</organism>
<proteinExistence type="predicted"/>
<evidence type="ECO:0000259" key="2">
    <source>
        <dbReference type="PROSITE" id="PS50878"/>
    </source>
</evidence>
<dbReference type="SUPFAM" id="SSF56672">
    <property type="entry name" value="DNA/RNA polymerases"/>
    <property type="match status" value="1"/>
</dbReference>
<dbReference type="Pfam" id="PF00078">
    <property type="entry name" value="RVT_1"/>
    <property type="match status" value="1"/>
</dbReference>
<reference evidence="3 4" key="1">
    <citation type="journal article" date="2024" name="bioRxiv">
        <title>A reference genome for Trichogramma kaykai: A tiny desert-dwelling parasitoid wasp with competing sex-ratio distorters.</title>
        <authorList>
            <person name="Culotta J."/>
            <person name="Lindsey A.R."/>
        </authorList>
    </citation>
    <scope>NUCLEOTIDE SEQUENCE [LARGE SCALE GENOMIC DNA]</scope>
    <source>
        <strain evidence="3 4">KSX58</strain>
    </source>
</reference>
<sequence>MVSNTTTPPPSTPTSSVEEPRGFAPGRLVDFLTSLPPLPASAGYQAERLSAILLSIPTSSKGDIFLALSTYIEDILPSPSHPNSRSGRISDSNPPSRSAPRISHKKARRREYAVTQRHWKASRKRCIASILEGVGNKAPLPSQTRMEPYWRTVFTQPASNTAPDNITARDAIEDIWKPISANDIKAAKPAMSVSPGPDGLTARQLRAIPLPVLVRILNLILLCEKLPSRLANAKTIFIPKKAGSADPSDYRPITMASTLTRLLHRILAQRVDAMVDFNDQQRAFRAGIDGCRDNIILLDIILRSRFKSVRPSNIAILDLAKAFDSVQHSALMTCSRAAGIPEPMLRYLSDYYARGSTVLCGDGWSSDPIVPTRGVKQGDPLSPVLFNVVMDHLLRSLPNECGISVGSKVIRAMAFADDLNLVAETPGGLQTLLDHTSSFLDKCGLAINIGKSHSLSIKAFGHIKKSAVDVNERFTINGQPIKALSREDRWRYLGIEFEPQGRCMKAVAPQLAPLLQRLSSAPLKPQQRLFALRACAIPRMYHTLALGQNTISDLNHTDRMIRASVRQWLRLPNDTPTGYFHTPAAAGGLGIPSFRWLAPLLRRNRVRAWLPTPTPDPNNNMIADITQQYIAAELATCEKRLCDGGTQLNNIEQICKKWTKSLGDTIEGRSLSRSSDVTGQHSWVVDGSALLSGKDYLQCHRVRTGALPTRSRTTRGRHADRSCRAGCSAQETNNHVLQCCPRGHAARIRRHDAVLNYIERRLRRQGFEIAREPIIPTPAGPRKPDLIAHMGRFGIVVDAQVTNDQQNMRQVYSAKREKYDNDDINQFVRSTYKATNICHLPVILSWRGLWCDKSASDLLTLGTCNRRDLAVIATRVLIGGAIIHRDFTYATSVR</sequence>
<gene>
    <name evidence="3" type="ORF">TKK_000391</name>
</gene>
<evidence type="ECO:0000313" key="4">
    <source>
        <dbReference type="Proteomes" id="UP001627154"/>
    </source>
</evidence>
<dbReference type="CDD" id="cd01650">
    <property type="entry name" value="RT_nLTR_like"/>
    <property type="match status" value="1"/>
</dbReference>
<feature type="domain" description="Reverse transcriptase" evidence="2">
    <location>
        <begin position="219"/>
        <end position="497"/>
    </location>
</feature>
<evidence type="ECO:0000256" key="1">
    <source>
        <dbReference type="SAM" id="MobiDB-lite"/>
    </source>
</evidence>
<accession>A0ABD2XQH8</accession>
<dbReference type="PANTHER" id="PTHR19446">
    <property type="entry name" value="REVERSE TRANSCRIPTASES"/>
    <property type="match status" value="1"/>
</dbReference>
<feature type="region of interest" description="Disordered" evidence="1">
    <location>
        <begin position="76"/>
        <end position="117"/>
    </location>
</feature>
<dbReference type="InterPro" id="IPR043502">
    <property type="entry name" value="DNA/RNA_pol_sf"/>
</dbReference>